<feature type="domain" description="Aldehyde dehydrogenase" evidence="5">
    <location>
        <begin position="18"/>
        <end position="479"/>
    </location>
</feature>
<dbReference type="PROSITE" id="PS00070">
    <property type="entry name" value="ALDEHYDE_DEHYDR_CYS"/>
    <property type="match status" value="1"/>
</dbReference>
<evidence type="ECO:0000256" key="2">
    <source>
        <dbReference type="ARBA" id="ARBA00023002"/>
    </source>
</evidence>
<dbReference type="InterPro" id="IPR015590">
    <property type="entry name" value="Aldehyde_DH_dom"/>
</dbReference>
<feature type="active site" evidence="3">
    <location>
        <position position="254"/>
    </location>
</feature>
<dbReference type="InterPro" id="IPR016163">
    <property type="entry name" value="Ald_DH_C"/>
</dbReference>
<dbReference type="InterPro" id="IPR029510">
    <property type="entry name" value="Ald_DH_CS_GLU"/>
</dbReference>
<comment type="similarity">
    <text evidence="1 4">Belongs to the aldehyde dehydrogenase family.</text>
</comment>
<dbReference type="EMBL" id="NWUF01000010">
    <property type="protein sequence ID" value="PCE42082.1"/>
    <property type="molecule type" value="Genomic_DNA"/>
</dbReference>
<dbReference type="PROSITE" id="PS00687">
    <property type="entry name" value="ALDEHYDE_DEHYDR_GLU"/>
    <property type="match status" value="1"/>
</dbReference>
<proteinExistence type="inferred from homology"/>
<dbReference type="AlphaFoldDB" id="A0A2A4FV75"/>
<dbReference type="InterPro" id="IPR016162">
    <property type="entry name" value="Ald_DH_N"/>
</dbReference>
<evidence type="ECO:0000256" key="4">
    <source>
        <dbReference type="RuleBase" id="RU003345"/>
    </source>
</evidence>
<dbReference type="GO" id="GO:0016620">
    <property type="term" value="F:oxidoreductase activity, acting on the aldehyde or oxo group of donors, NAD or NADP as acceptor"/>
    <property type="evidence" value="ECO:0007669"/>
    <property type="project" value="InterPro"/>
</dbReference>
<evidence type="ECO:0000256" key="3">
    <source>
        <dbReference type="PROSITE-ProRule" id="PRU10007"/>
    </source>
</evidence>
<keyword evidence="2 4" id="KW-0560">Oxidoreductase</keyword>
<protein>
    <submittedName>
        <fullName evidence="6">Betaine-aldehyde dehydrogenase</fullName>
    </submittedName>
</protein>
<comment type="caution">
    <text evidence="6">The sequence shown here is derived from an EMBL/GenBank/DDBJ whole genome shotgun (WGS) entry which is preliminary data.</text>
</comment>
<dbReference type="RefSeq" id="WP_066962503.1">
    <property type="nucleotide sequence ID" value="NZ_CP023449.1"/>
</dbReference>
<sequence length="483" mass="51469">MKVQHSHFIGGEAIVGRSGDSIDVFDPSTGDRITQINAASAADVDVAVAAARHAFDSGEWQGRSIHERSATLWQLGDRILEHRDELAELEVRDNGRTLASAKMSITSAVECIRYHAGIVNKLHGIAADLSAPGRELQAYTRAEPVGVVGAITPWNAPFGTLIGKLAPALAAGCSVICKPAEQTPLTAIRLGELLRQWKLFPDGQVNIVNGLGSVAGAALAAHPQVDKLSFTGSTVTGRKLVEASAGNFKRLTLELGGKSPVFIFDDADLDQAIPAAAMAIFANAGQICVAGSRLYVQRGIFDKVVEGVAKVGAAMRLGSGMAPDTQMGPLVSQQQMEKVLSYIDSGLSEGARLVGDGGRRHGERGYFVRPTVFANRDRADLRIAREEIFGPVVTAMPFDGIEELAELANDTDYGLGAGVFTRSNSTAHRAAKLIRSGNVWINCYAILDKAMPFGGFKQSGWGRESGFEGMTPFLETKSVYMML</sequence>
<dbReference type="FunFam" id="3.40.309.10:FF:000012">
    <property type="entry name" value="Betaine aldehyde dehydrogenase"/>
    <property type="match status" value="1"/>
</dbReference>
<keyword evidence="7" id="KW-1185">Reference proteome</keyword>
<dbReference type="PANTHER" id="PTHR11699">
    <property type="entry name" value="ALDEHYDE DEHYDROGENASE-RELATED"/>
    <property type="match status" value="1"/>
</dbReference>
<evidence type="ECO:0000259" key="5">
    <source>
        <dbReference type="Pfam" id="PF00171"/>
    </source>
</evidence>
<dbReference type="FunFam" id="3.40.605.10:FF:000007">
    <property type="entry name" value="NAD/NADP-dependent betaine aldehyde dehydrogenase"/>
    <property type="match status" value="1"/>
</dbReference>
<organism evidence="6 7">
    <name type="scientific">Rhizorhabdus dicambivorans</name>
    <dbReference type="NCBI Taxonomy" id="1850238"/>
    <lineage>
        <taxon>Bacteria</taxon>
        <taxon>Pseudomonadati</taxon>
        <taxon>Pseudomonadota</taxon>
        <taxon>Alphaproteobacteria</taxon>
        <taxon>Sphingomonadales</taxon>
        <taxon>Sphingomonadaceae</taxon>
        <taxon>Rhizorhabdus</taxon>
    </lineage>
</organism>
<dbReference type="OrthoDB" id="9802947at2"/>
<dbReference type="Proteomes" id="UP000218934">
    <property type="component" value="Unassembled WGS sequence"/>
</dbReference>
<dbReference type="Pfam" id="PF00171">
    <property type="entry name" value="Aldedh"/>
    <property type="match status" value="1"/>
</dbReference>
<dbReference type="Gene3D" id="3.40.309.10">
    <property type="entry name" value="Aldehyde Dehydrogenase, Chain A, domain 2"/>
    <property type="match status" value="1"/>
</dbReference>
<dbReference type="InterPro" id="IPR016161">
    <property type="entry name" value="Ald_DH/histidinol_DH"/>
</dbReference>
<dbReference type="Gene3D" id="3.40.605.10">
    <property type="entry name" value="Aldehyde Dehydrogenase, Chain A, domain 1"/>
    <property type="match status" value="1"/>
</dbReference>
<evidence type="ECO:0000313" key="6">
    <source>
        <dbReference type="EMBL" id="PCE42082.1"/>
    </source>
</evidence>
<evidence type="ECO:0000313" key="7">
    <source>
        <dbReference type="Proteomes" id="UP000218934"/>
    </source>
</evidence>
<accession>A0A2A4FV75</accession>
<evidence type="ECO:0000256" key="1">
    <source>
        <dbReference type="ARBA" id="ARBA00009986"/>
    </source>
</evidence>
<dbReference type="SUPFAM" id="SSF53720">
    <property type="entry name" value="ALDH-like"/>
    <property type="match status" value="1"/>
</dbReference>
<dbReference type="InterPro" id="IPR016160">
    <property type="entry name" value="Ald_DH_CS_CYS"/>
</dbReference>
<name>A0A2A4FV75_9SPHN</name>
<gene>
    <name evidence="6" type="ORF">COO09_12265</name>
</gene>
<dbReference type="KEGG" id="rdi:CMV14_18560"/>
<reference evidence="6 7" key="1">
    <citation type="submission" date="2017-09" db="EMBL/GenBank/DDBJ databases">
        <title>The Catabolism of 3,6-Dichlorosalicylic acid is Initiated by the Cytochrome P450 Monooxygenase DsmABC in Rhizorhabdus dicambivorans Ndbn-20.</title>
        <authorList>
            <person name="Na L."/>
        </authorList>
    </citation>
    <scope>NUCLEOTIDE SEQUENCE [LARGE SCALE GENOMIC DNA]</scope>
    <source>
        <strain evidence="6 7">Ndbn-20m</strain>
    </source>
</reference>